<evidence type="ECO:0000313" key="3">
    <source>
        <dbReference type="Proteomes" id="UP000009026"/>
    </source>
</evidence>
<dbReference type="STRING" id="1297742.A176_002402"/>
<evidence type="ECO:0000256" key="1">
    <source>
        <dbReference type="SAM" id="MobiDB-lite"/>
    </source>
</evidence>
<dbReference type="AlphaFoldDB" id="A0A0H4WVZ3"/>
<evidence type="ECO:0000313" key="2">
    <source>
        <dbReference type="EMBL" id="AKQ65490.1"/>
    </source>
</evidence>
<keyword evidence="3" id="KW-1185">Reference proteome</keyword>
<gene>
    <name evidence="2" type="ORF">A176_002402</name>
</gene>
<accession>A0A0H4WVZ3</accession>
<reference evidence="2 3" key="1">
    <citation type="journal article" date="2016" name="PLoS ONE">
        <title>Complete Genome Sequence and Comparative Genomics of a Novel Myxobacterium Myxococcus hansupus.</title>
        <authorList>
            <person name="Sharma G."/>
            <person name="Narwani T."/>
            <person name="Subramanian S."/>
        </authorList>
    </citation>
    <scope>NUCLEOTIDE SEQUENCE [LARGE SCALE GENOMIC DNA]</scope>
    <source>
        <strain evidence="3">mixupus</strain>
    </source>
</reference>
<evidence type="ECO:0008006" key="4">
    <source>
        <dbReference type="Google" id="ProtNLM"/>
    </source>
</evidence>
<feature type="region of interest" description="Disordered" evidence="1">
    <location>
        <begin position="184"/>
        <end position="211"/>
    </location>
</feature>
<dbReference type="EMBL" id="CP012109">
    <property type="protein sequence ID" value="AKQ65490.1"/>
    <property type="molecule type" value="Genomic_DNA"/>
</dbReference>
<organism evidence="2 3">
    <name type="scientific">Pseudomyxococcus hansupus</name>
    <dbReference type="NCBI Taxonomy" id="1297742"/>
    <lineage>
        <taxon>Bacteria</taxon>
        <taxon>Pseudomonadati</taxon>
        <taxon>Myxococcota</taxon>
        <taxon>Myxococcia</taxon>
        <taxon>Myxococcales</taxon>
        <taxon>Cystobacterineae</taxon>
        <taxon>Myxococcaceae</taxon>
        <taxon>Pseudomyxococcus</taxon>
    </lineage>
</organism>
<protein>
    <recommendedName>
        <fullName evidence="4">ImpA N-terminal domain-containing protein</fullName>
    </recommendedName>
</protein>
<sequence length="319" mass="35904">MRELNLCLRPFDTDSERLEAHDPRFQHIADLVQKGEYTQAADAVESLLAEGVHEVRLLSYFLYAVFHEEGLGRMPAILETLTTLIQRVTAALAPGDKQGVFLNKAVTWLGQTLLDVLRYHQSKRDARWGDWLRSLTSAQASDAVQRAQEAVALLSGPRNRTGAEALSRLVQWLRDFKTQLEANQPEEAPAPAPTQEPAAKAPPPEAAPAPPSAFIQLGQMLQLRGSAHLVELCNKLKAFELLIAREDFQKAAMVSDDILGTLEAFDPRRYFPDLFATFGALLNKHVQQIHGHWENKDSMEWKALAQFYQVDLERFVRKD</sequence>
<proteinExistence type="predicted"/>
<dbReference type="KEGG" id="mym:A176_002402"/>
<dbReference type="OrthoDB" id="5497953at2"/>
<name>A0A0H4WVZ3_9BACT</name>
<feature type="compositionally biased region" description="Pro residues" evidence="1">
    <location>
        <begin position="188"/>
        <end position="211"/>
    </location>
</feature>
<dbReference type="NCBIfam" id="NF041244">
    <property type="entry name" value="IglI_fam"/>
    <property type="match status" value="1"/>
</dbReference>
<dbReference type="eggNOG" id="COG3515">
    <property type="taxonomic scope" value="Bacteria"/>
</dbReference>
<dbReference type="Proteomes" id="UP000009026">
    <property type="component" value="Chromosome"/>
</dbReference>
<dbReference type="RefSeq" id="WP_002639487.1">
    <property type="nucleotide sequence ID" value="NZ_CP012109.1"/>
</dbReference>
<dbReference type="PATRIC" id="fig|1297742.4.peg.2425"/>